<keyword evidence="2 5" id="KW-0378">Hydrolase</keyword>
<keyword evidence="1" id="KW-0547">Nucleotide-binding</keyword>
<dbReference type="SMART" id="SM00796">
    <property type="entry name" value="AHS1"/>
    <property type="match status" value="1"/>
</dbReference>
<dbReference type="PANTHER" id="PTHR34698">
    <property type="entry name" value="5-OXOPROLINASE SUBUNIT B"/>
    <property type="match status" value="1"/>
</dbReference>
<dbReference type="Gene3D" id="2.40.100.10">
    <property type="entry name" value="Cyclophilin-like"/>
    <property type="match status" value="1"/>
</dbReference>
<dbReference type="OrthoDB" id="9778567at2"/>
<comment type="caution">
    <text evidence="5">The sequence shown here is derived from an EMBL/GenBank/DDBJ whole genome shotgun (WGS) entry which is preliminary data.</text>
</comment>
<dbReference type="InterPro" id="IPR003833">
    <property type="entry name" value="CT_C_D"/>
</dbReference>
<evidence type="ECO:0000256" key="2">
    <source>
        <dbReference type="ARBA" id="ARBA00022801"/>
    </source>
</evidence>
<reference evidence="5 6" key="1">
    <citation type="submission" date="2014-11" db="EMBL/GenBank/DDBJ databases">
        <title>Tamlana sedimentorum sp. nov., isolated from shallow sand sediments of the Sea of Japan.</title>
        <authorList>
            <person name="Romanenko L.A."/>
        </authorList>
    </citation>
    <scope>NUCLEOTIDE SEQUENCE [LARGE SCALE GENOMIC DNA]</scope>
    <source>
        <strain evidence="5 6">JCM 19808</strain>
    </source>
</reference>
<protein>
    <submittedName>
        <fullName evidence="5">Allophanate hydrolase</fullName>
    </submittedName>
</protein>
<dbReference type="SUPFAM" id="SSF50891">
    <property type="entry name" value="Cyclophilin-like"/>
    <property type="match status" value="1"/>
</dbReference>
<dbReference type="Pfam" id="PF02682">
    <property type="entry name" value="CT_C_D"/>
    <property type="match status" value="1"/>
</dbReference>
<dbReference type="SUPFAM" id="SSF160467">
    <property type="entry name" value="PH0987 N-terminal domain-like"/>
    <property type="match status" value="1"/>
</dbReference>
<evidence type="ECO:0000259" key="4">
    <source>
        <dbReference type="SMART" id="SM00796"/>
    </source>
</evidence>
<dbReference type="STRING" id="1435349.PW52_06790"/>
<dbReference type="GO" id="GO:0016787">
    <property type="term" value="F:hydrolase activity"/>
    <property type="evidence" value="ECO:0007669"/>
    <property type="project" value="UniProtKB-KW"/>
</dbReference>
<evidence type="ECO:0000313" key="6">
    <source>
        <dbReference type="Proteomes" id="UP000032578"/>
    </source>
</evidence>
<dbReference type="NCBIfam" id="TIGR00370">
    <property type="entry name" value="5-oxoprolinase subunit PxpB"/>
    <property type="match status" value="1"/>
</dbReference>
<keyword evidence="3" id="KW-0067">ATP-binding</keyword>
<dbReference type="InterPro" id="IPR010016">
    <property type="entry name" value="PxpB"/>
</dbReference>
<keyword evidence="6" id="KW-1185">Reference proteome</keyword>
<dbReference type="Gene3D" id="3.30.1360.40">
    <property type="match status" value="1"/>
</dbReference>
<feature type="domain" description="Carboxyltransferase" evidence="4">
    <location>
        <begin position="5"/>
        <end position="206"/>
    </location>
</feature>
<dbReference type="AlphaFoldDB" id="A0A0D7WAY9"/>
<accession>A0A0D7WAY9</accession>
<dbReference type="PANTHER" id="PTHR34698:SF2">
    <property type="entry name" value="5-OXOPROLINASE SUBUNIT B"/>
    <property type="match status" value="1"/>
</dbReference>
<dbReference type="RefSeq" id="WP_044632159.1">
    <property type="nucleotide sequence ID" value="NZ_JTDW01000004.1"/>
</dbReference>
<evidence type="ECO:0000256" key="1">
    <source>
        <dbReference type="ARBA" id="ARBA00022741"/>
    </source>
</evidence>
<proteinExistence type="predicted"/>
<sequence length="243" mass="27593">MSYNLTYKQFNERSILIEWPKTIDEDILNDVLQFKAKIKASEMFEITVIKHAYQSVLIQFKNNIADVERLITTLKSIYQSEKEIISFQNKIWKIPVCYDPFFGIDLAHVANEKGLSSETVIEKHSQVTYKVYFIGFLPGFLYLGGLDEALETPRKATPRLQIEKGSVAIGGNQTGIYPSNSPGGWNIIGQTPINFFNANKSEPCFARAGDGIKFIPVSKKEFLDIKTLVKHDVYIIESEVIND</sequence>
<dbReference type="GO" id="GO:0005524">
    <property type="term" value="F:ATP binding"/>
    <property type="evidence" value="ECO:0007669"/>
    <property type="project" value="UniProtKB-KW"/>
</dbReference>
<evidence type="ECO:0000313" key="5">
    <source>
        <dbReference type="EMBL" id="KJD36291.1"/>
    </source>
</evidence>
<gene>
    <name evidence="5" type="ORF">PW52_06790</name>
</gene>
<dbReference type="EMBL" id="JTDW01000004">
    <property type="protein sequence ID" value="KJD36291.1"/>
    <property type="molecule type" value="Genomic_DNA"/>
</dbReference>
<name>A0A0D7WAY9_9FLAO</name>
<evidence type="ECO:0000256" key="3">
    <source>
        <dbReference type="ARBA" id="ARBA00022840"/>
    </source>
</evidence>
<dbReference type="PATRIC" id="fig|1435349.4.peg.2324"/>
<organism evidence="5 6">
    <name type="scientific">Neotamlana sedimentorum</name>
    <dbReference type="NCBI Taxonomy" id="1435349"/>
    <lineage>
        <taxon>Bacteria</taxon>
        <taxon>Pseudomonadati</taxon>
        <taxon>Bacteroidota</taxon>
        <taxon>Flavobacteriia</taxon>
        <taxon>Flavobacteriales</taxon>
        <taxon>Flavobacteriaceae</taxon>
        <taxon>Neotamlana</taxon>
    </lineage>
</organism>
<dbReference type="InterPro" id="IPR029000">
    <property type="entry name" value="Cyclophilin-like_dom_sf"/>
</dbReference>
<dbReference type="Proteomes" id="UP000032578">
    <property type="component" value="Unassembled WGS sequence"/>
</dbReference>